<feature type="chain" id="PRO_5042607821" evidence="1">
    <location>
        <begin position="17"/>
        <end position="81"/>
    </location>
</feature>
<sequence>MQLLNIIALLAIGAIAAPSTPIVASDGLLVTRQCYNWIKRNENHTNGVCALPEDGAGEGYKVKRQCYNWIKRNGQDTDGCI</sequence>
<comment type="caution">
    <text evidence="2">The sequence shown here is derived from an EMBL/GenBank/DDBJ whole genome shotgun (WGS) entry which is preliminary data.</text>
</comment>
<keyword evidence="1" id="KW-0732">Signal</keyword>
<reference evidence="2" key="1">
    <citation type="submission" date="2023-06" db="EMBL/GenBank/DDBJ databases">
        <title>Conoideocrella luteorostrata (Hypocreales: Clavicipitaceae), a potential biocontrol fungus for elongate hemlock scale in United States Christmas tree production areas.</title>
        <authorList>
            <person name="Barrett H."/>
            <person name="Lovett B."/>
            <person name="Macias A.M."/>
            <person name="Stajich J.E."/>
            <person name="Kasson M.T."/>
        </authorList>
    </citation>
    <scope>NUCLEOTIDE SEQUENCE</scope>
    <source>
        <strain evidence="2">ARSEF 14590</strain>
    </source>
</reference>
<dbReference type="AlphaFoldDB" id="A0AAJ0CQK9"/>
<feature type="signal peptide" evidence="1">
    <location>
        <begin position="1"/>
        <end position="16"/>
    </location>
</feature>
<proteinExistence type="predicted"/>
<accession>A0AAJ0CQK9</accession>
<name>A0AAJ0CQK9_9HYPO</name>
<evidence type="ECO:0000313" key="3">
    <source>
        <dbReference type="Proteomes" id="UP001251528"/>
    </source>
</evidence>
<keyword evidence="3" id="KW-1185">Reference proteome</keyword>
<gene>
    <name evidence="2" type="ORF">QQS21_004911</name>
</gene>
<organism evidence="2 3">
    <name type="scientific">Conoideocrella luteorostrata</name>
    <dbReference type="NCBI Taxonomy" id="1105319"/>
    <lineage>
        <taxon>Eukaryota</taxon>
        <taxon>Fungi</taxon>
        <taxon>Dikarya</taxon>
        <taxon>Ascomycota</taxon>
        <taxon>Pezizomycotina</taxon>
        <taxon>Sordariomycetes</taxon>
        <taxon>Hypocreomycetidae</taxon>
        <taxon>Hypocreales</taxon>
        <taxon>Clavicipitaceae</taxon>
        <taxon>Conoideocrella</taxon>
    </lineage>
</organism>
<evidence type="ECO:0000313" key="2">
    <source>
        <dbReference type="EMBL" id="KAK2601526.1"/>
    </source>
</evidence>
<dbReference type="Proteomes" id="UP001251528">
    <property type="component" value="Unassembled WGS sequence"/>
</dbReference>
<dbReference type="EMBL" id="JASWJB010000076">
    <property type="protein sequence ID" value="KAK2601526.1"/>
    <property type="molecule type" value="Genomic_DNA"/>
</dbReference>
<evidence type="ECO:0000256" key="1">
    <source>
        <dbReference type="SAM" id="SignalP"/>
    </source>
</evidence>
<protein>
    <submittedName>
        <fullName evidence="2">Uncharacterized protein</fullName>
    </submittedName>
</protein>